<name>A0A7Y7IUN2_9PROT</name>
<organism evidence="1 2">
    <name type="scientific">Nguyenibacter vanlangensis</name>
    <dbReference type="NCBI Taxonomy" id="1216886"/>
    <lineage>
        <taxon>Bacteria</taxon>
        <taxon>Pseudomonadati</taxon>
        <taxon>Pseudomonadota</taxon>
        <taxon>Alphaproteobacteria</taxon>
        <taxon>Acetobacterales</taxon>
        <taxon>Acetobacteraceae</taxon>
        <taxon>Nguyenibacter</taxon>
    </lineage>
</organism>
<comment type="caution">
    <text evidence="1">The sequence shown here is derived from an EMBL/GenBank/DDBJ whole genome shotgun (WGS) entry which is preliminary data.</text>
</comment>
<evidence type="ECO:0000313" key="2">
    <source>
        <dbReference type="Proteomes" id="UP000534870"/>
    </source>
</evidence>
<reference evidence="1 2" key="1">
    <citation type="submission" date="2020-06" db="EMBL/GenBank/DDBJ databases">
        <title>Description of novel acetic acid bacteria.</title>
        <authorList>
            <person name="Sombolestani A."/>
        </authorList>
    </citation>
    <scope>NUCLEOTIDE SEQUENCE [LARGE SCALE GENOMIC DNA]</scope>
    <source>
        <strain evidence="1 2">LMG 31431</strain>
    </source>
</reference>
<sequence length="106" mass="11661">MTLVHPMTGKWRITGMELWDSAFIDLLGPGYIQFHPDGGGEFGFGAVQGGLDCHYGQASIHFTWAGHDEMNEASGDGDVQLEEDGTLTGDIRFHLGDESSFTARRW</sequence>
<proteinExistence type="predicted"/>
<protein>
    <submittedName>
        <fullName evidence="1">Uncharacterized protein</fullName>
    </submittedName>
</protein>
<gene>
    <name evidence="1" type="ORF">HUK84_06065</name>
</gene>
<accession>A0A7Y7IUN2</accession>
<dbReference type="Proteomes" id="UP000534870">
    <property type="component" value="Unassembled WGS sequence"/>
</dbReference>
<evidence type="ECO:0000313" key="1">
    <source>
        <dbReference type="EMBL" id="NVN10713.1"/>
    </source>
</evidence>
<dbReference type="AlphaFoldDB" id="A0A7Y7IUN2"/>
<dbReference type="RefSeq" id="WP_176639474.1">
    <property type="nucleotide sequence ID" value="NZ_JABXXP010000066.1"/>
</dbReference>
<dbReference type="EMBL" id="JABXXP010000066">
    <property type="protein sequence ID" value="NVN10713.1"/>
    <property type="molecule type" value="Genomic_DNA"/>
</dbReference>